<sequence length="145" mass="15852">MRQLCFAGLICLLLKPLTTEGCSINSTLDAPQSPANHTFSSPSWPQGYPVNMTCGWYITAPEDHIVMLQLTSQLSSSHSSKDSVEVYDVESSELSLITIRLALQNTSTVFSKFRSLYILFTSDDKTSPSEQGIFATYTAISTGKG</sequence>
<keyword evidence="7" id="KW-1185">Reference proteome</keyword>
<dbReference type="Proteomes" id="UP001163046">
    <property type="component" value="Unassembled WGS sequence"/>
</dbReference>
<comment type="caution">
    <text evidence="6">The sequence shown here is derived from an EMBL/GenBank/DDBJ whole genome shotgun (WGS) entry which is preliminary data.</text>
</comment>
<comment type="caution">
    <text evidence="3">Lacks conserved residue(s) required for the propagation of feature annotation.</text>
</comment>
<feature type="domain" description="CUB" evidence="5">
    <location>
        <begin position="22"/>
        <end position="140"/>
    </location>
</feature>
<protein>
    <recommendedName>
        <fullName evidence="5">CUB domain-containing protein</fullName>
    </recommendedName>
</protein>
<dbReference type="SMART" id="SM00042">
    <property type="entry name" value="CUB"/>
    <property type="match status" value="1"/>
</dbReference>
<accession>A0A9W9ZXK6</accession>
<feature type="signal peptide" evidence="4">
    <location>
        <begin position="1"/>
        <end position="21"/>
    </location>
</feature>
<dbReference type="InterPro" id="IPR035914">
    <property type="entry name" value="Sperma_CUB_dom_sf"/>
</dbReference>
<dbReference type="Gene3D" id="2.60.120.290">
    <property type="entry name" value="Spermadhesin, CUB domain"/>
    <property type="match status" value="1"/>
</dbReference>
<feature type="chain" id="PRO_5040740704" description="CUB domain-containing protein" evidence="4">
    <location>
        <begin position="22"/>
        <end position="145"/>
    </location>
</feature>
<evidence type="ECO:0000313" key="7">
    <source>
        <dbReference type="Proteomes" id="UP001163046"/>
    </source>
</evidence>
<evidence type="ECO:0000256" key="4">
    <source>
        <dbReference type="SAM" id="SignalP"/>
    </source>
</evidence>
<dbReference type="Pfam" id="PF00431">
    <property type="entry name" value="CUB"/>
    <property type="match status" value="1"/>
</dbReference>
<proteinExistence type="predicted"/>
<evidence type="ECO:0000259" key="5">
    <source>
        <dbReference type="PROSITE" id="PS01180"/>
    </source>
</evidence>
<name>A0A9W9ZXK6_9CNID</name>
<keyword evidence="4" id="KW-0732">Signal</keyword>
<dbReference type="CDD" id="cd00041">
    <property type="entry name" value="CUB"/>
    <property type="match status" value="1"/>
</dbReference>
<evidence type="ECO:0000313" key="6">
    <source>
        <dbReference type="EMBL" id="KAJ7389733.1"/>
    </source>
</evidence>
<keyword evidence="1" id="KW-0677">Repeat</keyword>
<dbReference type="EMBL" id="MU825426">
    <property type="protein sequence ID" value="KAJ7389733.1"/>
    <property type="molecule type" value="Genomic_DNA"/>
</dbReference>
<evidence type="ECO:0000256" key="2">
    <source>
        <dbReference type="ARBA" id="ARBA00023157"/>
    </source>
</evidence>
<evidence type="ECO:0000256" key="1">
    <source>
        <dbReference type="ARBA" id="ARBA00022737"/>
    </source>
</evidence>
<dbReference type="PANTHER" id="PTHR24251">
    <property type="entry name" value="OVOCHYMASE-RELATED"/>
    <property type="match status" value="1"/>
</dbReference>
<dbReference type="OrthoDB" id="5960476at2759"/>
<gene>
    <name evidence="6" type="ORF">OS493_029633</name>
</gene>
<organism evidence="6 7">
    <name type="scientific">Desmophyllum pertusum</name>
    <dbReference type="NCBI Taxonomy" id="174260"/>
    <lineage>
        <taxon>Eukaryota</taxon>
        <taxon>Metazoa</taxon>
        <taxon>Cnidaria</taxon>
        <taxon>Anthozoa</taxon>
        <taxon>Hexacorallia</taxon>
        <taxon>Scleractinia</taxon>
        <taxon>Caryophylliina</taxon>
        <taxon>Caryophylliidae</taxon>
        <taxon>Desmophyllum</taxon>
    </lineage>
</organism>
<dbReference type="SUPFAM" id="SSF49854">
    <property type="entry name" value="Spermadhesin, CUB domain"/>
    <property type="match status" value="1"/>
</dbReference>
<keyword evidence="2" id="KW-1015">Disulfide bond</keyword>
<dbReference type="InterPro" id="IPR000859">
    <property type="entry name" value="CUB_dom"/>
</dbReference>
<reference evidence="6" key="1">
    <citation type="submission" date="2023-01" db="EMBL/GenBank/DDBJ databases">
        <title>Genome assembly of the deep-sea coral Lophelia pertusa.</title>
        <authorList>
            <person name="Herrera S."/>
            <person name="Cordes E."/>
        </authorList>
    </citation>
    <scope>NUCLEOTIDE SEQUENCE</scope>
    <source>
        <strain evidence="6">USNM1676648</strain>
        <tissue evidence="6">Polyp</tissue>
    </source>
</reference>
<dbReference type="PROSITE" id="PS01180">
    <property type="entry name" value="CUB"/>
    <property type="match status" value="1"/>
</dbReference>
<evidence type="ECO:0000256" key="3">
    <source>
        <dbReference type="PROSITE-ProRule" id="PRU00059"/>
    </source>
</evidence>
<dbReference type="AlphaFoldDB" id="A0A9W9ZXK6"/>